<dbReference type="SUPFAM" id="SSF53697">
    <property type="entry name" value="SIS domain"/>
    <property type="match status" value="1"/>
</dbReference>
<organism evidence="4 5">
    <name type="scientific">Streptosporangium jomthongense</name>
    <dbReference type="NCBI Taxonomy" id="1193683"/>
    <lineage>
        <taxon>Bacteria</taxon>
        <taxon>Bacillati</taxon>
        <taxon>Actinomycetota</taxon>
        <taxon>Actinomycetes</taxon>
        <taxon>Streptosporangiales</taxon>
        <taxon>Streptosporangiaceae</taxon>
        <taxon>Streptosporangium</taxon>
    </lineage>
</organism>
<keyword evidence="5" id="KW-1185">Reference proteome</keyword>
<protein>
    <submittedName>
        <fullName evidence="4">Bifunctional phosphoglucose/phosphomannose isomerase</fullName>
    </submittedName>
</protein>
<name>A0ABV8F9D5_9ACTN</name>
<comment type="caution">
    <text evidence="4">The sequence shown here is derived from an EMBL/GenBank/DDBJ whole genome shotgun (WGS) entry which is preliminary data.</text>
</comment>
<dbReference type="InterPro" id="IPR001347">
    <property type="entry name" value="SIS_dom"/>
</dbReference>
<evidence type="ECO:0000313" key="4">
    <source>
        <dbReference type="EMBL" id="MFC3983932.1"/>
    </source>
</evidence>
<evidence type="ECO:0000256" key="1">
    <source>
        <dbReference type="ARBA" id="ARBA00010523"/>
    </source>
</evidence>
<dbReference type="Pfam" id="PF10432">
    <property type="entry name" value="bact-PGI_C"/>
    <property type="match status" value="1"/>
</dbReference>
<dbReference type="CDD" id="cd05637">
    <property type="entry name" value="SIS_PGI_PMI_2"/>
    <property type="match status" value="1"/>
</dbReference>
<comment type="similarity">
    <text evidence="1">Belongs to the PGI/PMI family.</text>
</comment>
<feature type="domain" description="SIS" evidence="3">
    <location>
        <begin position="45"/>
        <end position="195"/>
    </location>
</feature>
<reference evidence="5" key="1">
    <citation type="journal article" date="2019" name="Int. J. Syst. Evol. Microbiol.">
        <title>The Global Catalogue of Microorganisms (GCM) 10K type strain sequencing project: providing services to taxonomists for standard genome sequencing and annotation.</title>
        <authorList>
            <consortium name="The Broad Institute Genomics Platform"/>
            <consortium name="The Broad Institute Genome Sequencing Center for Infectious Disease"/>
            <person name="Wu L."/>
            <person name="Ma J."/>
        </authorList>
    </citation>
    <scope>NUCLEOTIDE SEQUENCE [LARGE SCALE GENOMIC DNA]</scope>
    <source>
        <strain evidence="5">TBRC 7912</strain>
    </source>
</reference>
<dbReference type="PROSITE" id="PS51464">
    <property type="entry name" value="SIS"/>
    <property type="match status" value="1"/>
</dbReference>
<proteinExistence type="inferred from homology"/>
<dbReference type="Gene3D" id="3.40.50.10490">
    <property type="entry name" value="Glucose-6-phosphate isomerase like protein, domain 1"/>
    <property type="match status" value="2"/>
</dbReference>
<dbReference type="Proteomes" id="UP001595698">
    <property type="component" value="Unassembled WGS sequence"/>
</dbReference>
<keyword evidence="2 4" id="KW-0413">Isomerase</keyword>
<dbReference type="GO" id="GO:0016853">
    <property type="term" value="F:isomerase activity"/>
    <property type="evidence" value="ECO:0007669"/>
    <property type="project" value="UniProtKB-KW"/>
</dbReference>
<dbReference type="RefSeq" id="WP_386193372.1">
    <property type="nucleotide sequence ID" value="NZ_JBHSBC010000032.1"/>
</dbReference>
<dbReference type="EMBL" id="JBHSBC010000032">
    <property type="protein sequence ID" value="MFC3983932.1"/>
    <property type="molecule type" value="Genomic_DNA"/>
</dbReference>
<accession>A0ABV8F9D5</accession>
<gene>
    <name evidence="4" type="ORF">ACFOYY_27635</name>
</gene>
<evidence type="ECO:0000256" key="2">
    <source>
        <dbReference type="ARBA" id="ARBA00023235"/>
    </source>
</evidence>
<evidence type="ECO:0000259" key="3">
    <source>
        <dbReference type="PROSITE" id="PS51464"/>
    </source>
</evidence>
<sequence length="368" mass="39177">MSWESDRLDDQGWLTEGDPSGMLRAVAASAAQVRISHRGVREADLTRVIGEGRPRAIVVAGMGGSGIAGDILDAVCGNGAPLPIVTVRSYQLPGWVGATDLVVAVSCSGKTEETLAVATEAVRRGCRLLVLAAANSPLHAVARQSGAPFVPVTTGGQPRAAVWALSVPLLVVAAELGVLQMDDGVIEEVAKRLEEIAHRCRPVSESFINPGKTLAMELAETVPMIWGSSRLSAVAAYRWASQLNENGKYPAVWGQIPEANHNQVVAFDGPLAQRDIFADDAGRSLRLFMLRDTEEHPQEARRREVSVRMAEDRGVPATQLVAEGAHPLERLATLIGLGDYASTYLALGYGIDPTPVSAITELKARISQ</sequence>
<dbReference type="InterPro" id="IPR019490">
    <property type="entry name" value="Glu6P/Mann6P_isomerase_C"/>
</dbReference>
<evidence type="ECO:0000313" key="5">
    <source>
        <dbReference type="Proteomes" id="UP001595698"/>
    </source>
</evidence>
<dbReference type="InterPro" id="IPR046348">
    <property type="entry name" value="SIS_dom_sf"/>
</dbReference>